<keyword evidence="2" id="KW-0808">Transferase</keyword>
<evidence type="ECO:0000256" key="1">
    <source>
        <dbReference type="ARBA" id="ARBA00006219"/>
    </source>
</evidence>
<evidence type="ECO:0000256" key="2">
    <source>
        <dbReference type="ARBA" id="ARBA00022679"/>
    </source>
</evidence>
<dbReference type="PANTHER" id="PTHR21310:SF41">
    <property type="entry name" value="3'-PHOSPHOTRANSFERASE, PUTATIVE-RELATED"/>
    <property type="match status" value="1"/>
</dbReference>
<proteinExistence type="inferred from homology"/>
<protein>
    <submittedName>
        <fullName evidence="7">Aminoglycoside 3'-phosphotransferase</fullName>
    </submittedName>
</protein>
<comment type="similarity">
    <text evidence="1">Belongs to the aminoglycoside phosphotransferase family.</text>
</comment>
<evidence type="ECO:0000313" key="7">
    <source>
        <dbReference type="EMBL" id="MBW3083809.1"/>
    </source>
</evidence>
<evidence type="ECO:0000259" key="6">
    <source>
        <dbReference type="Pfam" id="PF01636"/>
    </source>
</evidence>
<dbReference type="PANTHER" id="PTHR21310">
    <property type="entry name" value="AMINOGLYCOSIDE PHOSPHOTRANSFERASE-RELATED-RELATED"/>
    <property type="match status" value="1"/>
</dbReference>
<dbReference type="EMBL" id="JAHBBD010000045">
    <property type="protein sequence ID" value="MBW3083809.1"/>
    <property type="molecule type" value="Genomic_DNA"/>
</dbReference>
<dbReference type="RefSeq" id="WP_219083354.1">
    <property type="nucleotide sequence ID" value="NZ_JAHBBD010000045.1"/>
</dbReference>
<evidence type="ECO:0000256" key="5">
    <source>
        <dbReference type="ARBA" id="ARBA00022840"/>
    </source>
</evidence>
<keyword evidence="3" id="KW-0547">Nucleotide-binding</keyword>
<accession>A0ABS6WBC9</accession>
<keyword evidence="5" id="KW-0067">ATP-binding</keyword>
<dbReference type="Pfam" id="PF01636">
    <property type="entry name" value="APH"/>
    <property type="match status" value="1"/>
</dbReference>
<evidence type="ECO:0000313" key="8">
    <source>
        <dbReference type="Proteomes" id="UP000812844"/>
    </source>
</evidence>
<dbReference type="CDD" id="cd05150">
    <property type="entry name" value="APH"/>
    <property type="match status" value="1"/>
</dbReference>
<sequence>MSPIDGRGPPDADECGLGPVTAQCGQAGHARPRPAAPRLVAMERTYLGTAEPLMEQGVLPDWLDDVFAGCAVYDSSSSPQARVVLLDADGGYYLKRSAPGTLEREAAMDRYFHDAGLAPEVIAYHGDDADDWLLTRRAPGEDCCSRRYLDEPERLCDLLARLLTELHAHDHDGCPVTDHTARYLARAEANRRMGACDASFYTRWYGDASPDDIWSVVERHSDALMTDTLLHGDYCLPNVVLDDWRFSGFIDLDSAGVGDRHVDVFWALWTLEYNLHTDRFRRRFIDAYGRDCIDDDMVRVVAAMECFG</sequence>
<name>A0ABS6WBC9_9BIFI</name>
<reference evidence="7 8" key="1">
    <citation type="submission" date="2021-05" db="EMBL/GenBank/DDBJ databases">
        <title>Phylogenetic classification of ten novel species belonging to the genus Bifidobacterium comprising B. colchicus sp. nov., B. abeli sp. nov., B. bicoloris sp. nov., B. guerezis sp. nov., B. rosaliae sp. nov., B. santillanensis sp. nov., B. argentati sp. nov., B. amazzoni sp. nov., B. pluviali sp. nov., and B. pinnaculum sp. nov.</title>
        <authorList>
            <person name="Lugli G.A."/>
            <person name="Ruiz Garcia L."/>
            <person name="Margolles A."/>
            <person name="Ventura M."/>
        </authorList>
    </citation>
    <scope>NUCLEOTIDE SEQUENCE [LARGE SCALE GENOMIC DNA]</scope>
    <source>
        <strain evidence="7 8">6T3</strain>
    </source>
</reference>
<dbReference type="InterPro" id="IPR051678">
    <property type="entry name" value="AGP_Transferase"/>
</dbReference>
<dbReference type="InterPro" id="IPR024165">
    <property type="entry name" value="Kan/Strep_kinase"/>
</dbReference>
<feature type="domain" description="Aminoglycoside phosphotransferase" evidence="6">
    <location>
        <begin position="82"/>
        <end position="291"/>
    </location>
</feature>
<evidence type="ECO:0000256" key="4">
    <source>
        <dbReference type="ARBA" id="ARBA00022777"/>
    </source>
</evidence>
<dbReference type="Proteomes" id="UP000812844">
    <property type="component" value="Unassembled WGS sequence"/>
</dbReference>
<organism evidence="7 8">
    <name type="scientific">Bifidobacterium phasiani</name>
    <dbReference type="NCBI Taxonomy" id="2834431"/>
    <lineage>
        <taxon>Bacteria</taxon>
        <taxon>Bacillati</taxon>
        <taxon>Actinomycetota</taxon>
        <taxon>Actinomycetes</taxon>
        <taxon>Bifidobacteriales</taxon>
        <taxon>Bifidobacteriaceae</taxon>
        <taxon>Bifidobacterium</taxon>
    </lineage>
</organism>
<comment type="caution">
    <text evidence="7">The sequence shown here is derived from an EMBL/GenBank/DDBJ whole genome shotgun (WGS) entry which is preliminary data.</text>
</comment>
<gene>
    <name evidence="7" type="ORF">KIH73_10700</name>
</gene>
<evidence type="ECO:0000256" key="3">
    <source>
        <dbReference type="ARBA" id="ARBA00022741"/>
    </source>
</evidence>
<keyword evidence="8" id="KW-1185">Reference proteome</keyword>
<dbReference type="InterPro" id="IPR002575">
    <property type="entry name" value="Aminoglycoside_PTrfase"/>
</dbReference>
<keyword evidence="4" id="KW-0418">Kinase</keyword>